<protein>
    <submittedName>
        <fullName evidence="2">Uncharacterized protein</fullName>
    </submittedName>
</protein>
<organism evidence="2 3">
    <name type="scientific">Pterulicium gracile</name>
    <dbReference type="NCBI Taxonomy" id="1884261"/>
    <lineage>
        <taxon>Eukaryota</taxon>
        <taxon>Fungi</taxon>
        <taxon>Dikarya</taxon>
        <taxon>Basidiomycota</taxon>
        <taxon>Agaricomycotina</taxon>
        <taxon>Agaricomycetes</taxon>
        <taxon>Agaricomycetidae</taxon>
        <taxon>Agaricales</taxon>
        <taxon>Pleurotineae</taxon>
        <taxon>Pterulaceae</taxon>
        <taxon>Pterulicium</taxon>
    </lineage>
</organism>
<dbReference type="Proteomes" id="UP000305067">
    <property type="component" value="Unassembled WGS sequence"/>
</dbReference>
<feature type="region of interest" description="Disordered" evidence="1">
    <location>
        <begin position="1"/>
        <end position="50"/>
    </location>
</feature>
<gene>
    <name evidence="2" type="ORF">BDV98DRAFT_585355</name>
</gene>
<evidence type="ECO:0000313" key="3">
    <source>
        <dbReference type="Proteomes" id="UP000305067"/>
    </source>
</evidence>
<sequence>MSGRKLTKASPATLRRRSEPALREVLNASRKPNDDDADPLNSTSPVAQSSIIKVSKTKRRFKASVLENIRNAPMRIAMHQERPAKLLGLWISWTSSSLLQARQRVAFDELARLLVSLRLVPRSLLTFPRTGTVARNTNSIRALRRSPSAIFKHAQAEDRLVEVDKRDTVKIPSDEKQEFTFLQPKSKPAPTIVTCRTEVEHIWDNIVEGEEVRDVEDSEFHDALKEQNRRSRGYQETAGGGAFEDVDSMDVESDFYIDAPDNELDEFEARILTRKYVEIWGSEDLQDRPNAQLEVMVELTRKEPDNGIAYRLHDLQVDVKMFELGTRLRSHAPRPSAFRSTTSTPRPVLNAAMHEAFTVLNSGRRDPEFWISSKNKDIDIDSLRRYLPTTPRDDEDAITLLPGWTYSCMNTGFVQNMSIPIPRRLFGKEDMRQFGIITEVRLGRGLLGVGGEGVLVASKVFAASHFTDSVLSEMKNKCVMEFPALACGHEGSGQVKVEPVHRDT</sequence>
<accession>A0A5C3Q8C0</accession>
<proteinExistence type="predicted"/>
<evidence type="ECO:0000256" key="1">
    <source>
        <dbReference type="SAM" id="MobiDB-lite"/>
    </source>
</evidence>
<feature type="compositionally biased region" description="Polar residues" evidence="1">
    <location>
        <begin position="40"/>
        <end position="50"/>
    </location>
</feature>
<evidence type="ECO:0000313" key="2">
    <source>
        <dbReference type="EMBL" id="TFK97816.1"/>
    </source>
</evidence>
<dbReference type="AlphaFoldDB" id="A0A5C3Q8C0"/>
<reference evidence="2 3" key="1">
    <citation type="journal article" date="2019" name="Nat. Ecol. Evol.">
        <title>Megaphylogeny resolves global patterns of mushroom evolution.</title>
        <authorList>
            <person name="Varga T."/>
            <person name="Krizsan K."/>
            <person name="Foldi C."/>
            <person name="Dima B."/>
            <person name="Sanchez-Garcia M."/>
            <person name="Sanchez-Ramirez S."/>
            <person name="Szollosi G.J."/>
            <person name="Szarkandi J.G."/>
            <person name="Papp V."/>
            <person name="Albert L."/>
            <person name="Andreopoulos W."/>
            <person name="Angelini C."/>
            <person name="Antonin V."/>
            <person name="Barry K.W."/>
            <person name="Bougher N.L."/>
            <person name="Buchanan P."/>
            <person name="Buyck B."/>
            <person name="Bense V."/>
            <person name="Catcheside P."/>
            <person name="Chovatia M."/>
            <person name="Cooper J."/>
            <person name="Damon W."/>
            <person name="Desjardin D."/>
            <person name="Finy P."/>
            <person name="Geml J."/>
            <person name="Haridas S."/>
            <person name="Hughes K."/>
            <person name="Justo A."/>
            <person name="Karasinski D."/>
            <person name="Kautmanova I."/>
            <person name="Kiss B."/>
            <person name="Kocsube S."/>
            <person name="Kotiranta H."/>
            <person name="LaButti K.M."/>
            <person name="Lechner B.E."/>
            <person name="Liimatainen K."/>
            <person name="Lipzen A."/>
            <person name="Lukacs Z."/>
            <person name="Mihaltcheva S."/>
            <person name="Morgado L.N."/>
            <person name="Niskanen T."/>
            <person name="Noordeloos M.E."/>
            <person name="Ohm R.A."/>
            <person name="Ortiz-Santana B."/>
            <person name="Ovrebo C."/>
            <person name="Racz N."/>
            <person name="Riley R."/>
            <person name="Savchenko A."/>
            <person name="Shiryaev A."/>
            <person name="Soop K."/>
            <person name="Spirin V."/>
            <person name="Szebenyi C."/>
            <person name="Tomsovsky M."/>
            <person name="Tulloss R.E."/>
            <person name="Uehling J."/>
            <person name="Grigoriev I.V."/>
            <person name="Vagvolgyi C."/>
            <person name="Papp T."/>
            <person name="Martin F.M."/>
            <person name="Miettinen O."/>
            <person name="Hibbett D.S."/>
            <person name="Nagy L.G."/>
        </authorList>
    </citation>
    <scope>NUCLEOTIDE SEQUENCE [LARGE SCALE GENOMIC DNA]</scope>
    <source>
        <strain evidence="2 3">CBS 309.79</strain>
    </source>
</reference>
<name>A0A5C3Q8C0_9AGAR</name>
<keyword evidence="3" id="KW-1185">Reference proteome</keyword>
<dbReference type="EMBL" id="ML178844">
    <property type="protein sequence ID" value="TFK97816.1"/>
    <property type="molecule type" value="Genomic_DNA"/>
</dbReference>